<accession>A0ABR0LGD9</accession>
<dbReference type="Proteomes" id="UP001308179">
    <property type="component" value="Unassembled WGS sequence"/>
</dbReference>
<protein>
    <recommendedName>
        <fullName evidence="2">Splicing factor Cactin</fullName>
    </recommendedName>
</protein>
<keyword evidence="7" id="KW-1185">Reference proteome</keyword>
<feature type="domain" description="Splicing factor Cactin C-terminal" evidence="4">
    <location>
        <begin position="236"/>
        <end position="373"/>
    </location>
</feature>
<organism evidence="6 7">
    <name type="scientific">Rachicladosporium monterosium</name>
    <dbReference type="NCBI Taxonomy" id="1507873"/>
    <lineage>
        <taxon>Eukaryota</taxon>
        <taxon>Fungi</taxon>
        <taxon>Dikarya</taxon>
        <taxon>Ascomycota</taxon>
        <taxon>Pezizomycotina</taxon>
        <taxon>Dothideomycetes</taxon>
        <taxon>Dothideomycetidae</taxon>
        <taxon>Cladosporiales</taxon>
        <taxon>Cladosporiaceae</taxon>
        <taxon>Rachicladosporium</taxon>
    </lineage>
</organism>
<evidence type="ECO:0000259" key="5">
    <source>
        <dbReference type="Pfam" id="PF10312"/>
    </source>
</evidence>
<dbReference type="Pfam" id="PF10312">
    <property type="entry name" value="Cactin_mid"/>
    <property type="match status" value="1"/>
</dbReference>
<name>A0ABR0LGD9_9PEZI</name>
<feature type="domain" description="Splicing factor cactin central" evidence="5">
    <location>
        <begin position="12"/>
        <end position="158"/>
    </location>
</feature>
<feature type="compositionally biased region" description="Polar residues" evidence="3">
    <location>
        <begin position="189"/>
        <end position="204"/>
    </location>
</feature>
<dbReference type="EMBL" id="JAVRRR010000024">
    <property type="protein sequence ID" value="KAK5147817.1"/>
    <property type="molecule type" value="Genomic_DNA"/>
</dbReference>
<evidence type="ECO:0000256" key="1">
    <source>
        <dbReference type="ARBA" id="ARBA00006895"/>
    </source>
</evidence>
<feature type="compositionally biased region" description="Basic and acidic residues" evidence="3">
    <location>
        <begin position="179"/>
        <end position="188"/>
    </location>
</feature>
<proteinExistence type="inferred from homology"/>
<dbReference type="Pfam" id="PF09732">
    <property type="entry name" value="CactinC_cactus"/>
    <property type="match status" value="1"/>
</dbReference>
<gene>
    <name evidence="6" type="ORF">LTR32_000791</name>
</gene>
<comment type="caution">
    <text evidence="6">The sequence shown here is derived from an EMBL/GenBank/DDBJ whole genome shotgun (WGS) entry which is preliminary data.</text>
</comment>
<evidence type="ECO:0000259" key="4">
    <source>
        <dbReference type="Pfam" id="PF09732"/>
    </source>
</evidence>
<dbReference type="PANTHER" id="PTHR21737:SF4">
    <property type="entry name" value="SPLICING FACTOR CACTIN"/>
    <property type="match status" value="1"/>
</dbReference>
<evidence type="ECO:0000313" key="6">
    <source>
        <dbReference type="EMBL" id="KAK5147817.1"/>
    </source>
</evidence>
<dbReference type="PANTHER" id="PTHR21737">
    <property type="entry name" value="POLYGLUTAMINE BINDING PROTEIN 1/MARVEL MEMBRANE-ASSOCIATING DOMAIN CONTAINING 3"/>
    <property type="match status" value="1"/>
</dbReference>
<feature type="region of interest" description="Disordered" evidence="3">
    <location>
        <begin position="162"/>
        <end position="206"/>
    </location>
</feature>
<dbReference type="SMART" id="SM01050">
    <property type="entry name" value="CactinC_cactus"/>
    <property type="match status" value="1"/>
</dbReference>
<evidence type="ECO:0000256" key="2">
    <source>
        <dbReference type="ARBA" id="ARBA00034534"/>
    </source>
</evidence>
<comment type="similarity">
    <text evidence="1">Belongs to the CACTIN family.</text>
</comment>
<dbReference type="InterPro" id="IPR018816">
    <property type="entry name" value="Cactin_central"/>
</dbReference>
<sequence length="373" mass="42022">MSRPSAPTKRAAPDAQEAAWVADEDRFVLQQAKKKAALRVKGGRASPLDWLAVTLAVIDPEHNILDDEADVEDVDLRAPESVLEALGAKELAEVEKGIEGYEVLESSRSNAKARLTKVTEQVVEARLHKLKGEDGEGKIVAEDDFAKRVAAERQKALKQGFISGRKRLTDPSNSEELEPSSKRQRTDDTSAPTITPGPNQSAAQSAFDRDLARTLAGNEDLLTTEVTLITKDLSLWSTTHRPRKPRYFARVITGYEWNKYNQTHYDHDNPPPKVVQGYKFNILYPDLVNISKAPTYKIEREGGRRRGEMSAPAGEDDTCVIRFVAGAPYEDIGFRIVDKEWDFSAKRERGFRSRFEGGVLQLWFQFKKIYYRK</sequence>
<evidence type="ECO:0000313" key="7">
    <source>
        <dbReference type="Proteomes" id="UP001308179"/>
    </source>
</evidence>
<reference evidence="6 7" key="1">
    <citation type="submission" date="2023-08" db="EMBL/GenBank/DDBJ databases">
        <title>Black Yeasts Isolated from many extreme environments.</title>
        <authorList>
            <person name="Coleine C."/>
            <person name="Stajich J.E."/>
            <person name="Selbmann L."/>
        </authorList>
    </citation>
    <scope>NUCLEOTIDE SEQUENCE [LARGE SCALE GENOMIC DNA]</scope>
    <source>
        <strain evidence="6 7">CCFEE 5386</strain>
    </source>
</reference>
<dbReference type="InterPro" id="IPR019134">
    <property type="entry name" value="Cactin_C"/>
</dbReference>
<evidence type="ECO:0000256" key="3">
    <source>
        <dbReference type="SAM" id="MobiDB-lite"/>
    </source>
</evidence>